<dbReference type="GO" id="GO:0016874">
    <property type="term" value="F:ligase activity"/>
    <property type="evidence" value="ECO:0007669"/>
    <property type="project" value="UniProtKB-KW"/>
</dbReference>
<gene>
    <name evidence="10" type="ORF">BLA60_30880</name>
</gene>
<dbReference type="InterPro" id="IPR000089">
    <property type="entry name" value="Biotin_lipoyl"/>
</dbReference>
<dbReference type="InterPro" id="IPR011054">
    <property type="entry name" value="Rudment_hybrid_motif"/>
</dbReference>
<dbReference type="InterPro" id="IPR005481">
    <property type="entry name" value="BC-like_N"/>
</dbReference>
<dbReference type="PROSITE" id="PS50968">
    <property type="entry name" value="BIOTINYL_LIPOYL"/>
    <property type="match status" value="1"/>
</dbReference>
<dbReference type="OrthoDB" id="9760256at2"/>
<keyword evidence="11" id="KW-1185">Reference proteome</keyword>
<evidence type="ECO:0000259" key="8">
    <source>
        <dbReference type="PROSITE" id="PS50975"/>
    </source>
</evidence>
<dbReference type="AlphaFoldDB" id="A0A7Z1AWN4"/>
<accession>A0A7Z1AWN4</accession>
<dbReference type="InterPro" id="IPR011761">
    <property type="entry name" value="ATP-grasp"/>
</dbReference>
<comment type="caution">
    <text evidence="10">The sequence shown here is derived from an EMBL/GenBank/DDBJ whole genome shotgun (WGS) entry which is preliminary data.</text>
</comment>
<dbReference type="PROSITE" id="PS50979">
    <property type="entry name" value="BC"/>
    <property type="match status" value="1"/>
</dbReference>
<keyword evidence="4 6" id="KW-0067">ATP-binding</keyword>
<dbReference type="Proteomes" id="UP000185696">
    <property type="component" value="Unassembled WGS sequence"/>
</dbReference>
<dbReference type="InterPro" id="IPR011053">
    <property type="entry name" value="Single_hybrid_motif"/>
</dbReference>
<evidence type="ECO:0008006" key="12">
    <source>
        <dbReference type="Google" id="ProtNLM"/>
    </source>
</evidence>
<evidence type="ECO:0000259" key="9">
    <source>
        <dbReference type="PROSITE" id="PS50979"/>
    </source>
</evidence>
<dbReference type="PROSITE" id="PS00867">
    <property type="entry name" value="CPSASE_2"/>
    <property type="match status" value="1"/>
</dbReference>
<dbReference type="CDD" id="cd06850">
    <property type="entry name" value="biotinyl_domain"/>
    <property type="match status" value="1"/>
</dbReference>
<feature type="domain" description="Biotin carboxylation" evidence="9">
    <location>
        <begin position="1"/>
        <end position="437"/>
    </location>
</feature>
<sequence length="653" mass="69398">MIRTLFVANRGEIARRVIRTARRMGIDTTVGYADPDAGAPFVREADRAVPLGGSTGAQTYLDSAKLLAAARRTGADAVHPGYGFLSENAAFATAVGEAGLTWVGPSPSAIAAMGDKLTALETMAAAGVPTLPRAAAGADVVEAARTVGYPLIVKASAGGGGKGMRIVTSEDDLTEAVTAARRESAGAFGDDTVFLERFVPGGRHIEVQILGDAHGTVRHLHERECSIQRRHQKIVEECPSPFVDPDLRAAMCAAAVAAGQAVGYQGAGTVEFIVGADGSYHFLEMNTRLQVEHPVTELVTGVDLVRQQLLVAQGDPLELPARVPLRGHAVEVRLYAEDHDFLPQTGTIVEWAEPDGVRVDSGVERGSVVGPHFDPMLAKVIAHGPTRGEAVRRLERALRRLRVHGVATNRDLLVAILAHEAFLAGDTTTDFLDTHRPARVATPSADQLRAAALSAALADRERHLAGLPDGRAIPRSLPAGYRNNRSQGQVTGYRHRDTELTTSLWTGRDGTVVAEVDGRELRARVHGWAPPLLDVEIDGVRDVRSVVADGDRVWVADRDHEVELVVLPRFPGREAQVVPGGLTAPMHGLVSALEVAQGDRVREGQTIVVIEAMKMEHRLTAPADGVVERVLTAPGATVATDEVLAVLVPVGDA</sequence>
<dbReference type="PROSITE" id="PS50975">
    <property type="entry name" value="ATP_GRASP"/>
    <property type="match status" value="1"/>
</dbReference>
<name>A0A7Z1AWN4_9PSEU</name>
<dbReference type="Pfam" id="PF02786">
    <property type="entry name" value="CPSase_L_D2"/>
    <property type="match status" value="1"/>
</dbReference>
<keyword evidence="2" id="KW-0436">Ligase</keyword>
<dbReference type="Pfam" id="PF02785">
    <property type="entry name" value="Biotin_carb_C"/>
    <property type="match status" value="1"/>
</dbReference>
<evidence type="ECO:0000256" key="5">
    <source>
        <dbReference type="ARBA" id="ARBA00023267"/>
    </source>
</evidence>
<feature type="domain" description="Lipoyl-binding" evidence="7">
    <location>
        <begin position="573"/>
        <end position="648"/>
    </location>
</feature>
<dbReference type="PANTHER" id="PTHR18866">
    <property type="entry name" value="CARBOXYLASE:PYRUVATE/ACETYL-COA/PROPIONYL-COA CARBOXYLASE"/>
    <property type="match status" value="1"/>
</dbReference>
<dbReference type="SUPFAM" id="SSF56059">
    <property type="entry name" value="Glutathione synthetase ATP-binding domain-like"/>
    <property type="match status" value="1"/>
</dbReference>
<dbReference type="SUPFAM" id="SSF51230">
    <property type="entry name" value="Single hybrid motif"/>
    <property type="match status" value="1"/>
</dbReference>
<dbReference type="SUPFAM" id="SSF52440">
    <property type="entry name" value="PreATP-grasp domain"/>
    <property type="match status" value="1"/>
</dbReference>
<dbReference type="PROSITE" id="PS00188">
    <property type="entry name" value="BIOTIN"/>
    <property type="match status" value="1"/>
</dbReference>
<evidence type="ECO:0000256" key="3">
    <source>
        <dbReference type="ARBA" id="ARBA00022741"/>
    </source>
</evidence>
<dbReference type="EMBL" id="MSIF01000020">
    <property type="protein sequence ID" value="OLF06725.1"/>
    <property type="molecule type" value="Genomic_DNA"/>
</dbReference>
<dbReference type="InterPro" id="IPR005479">
    <property type="entry name" value="CPAse_ATP-bd"/>
</dbReference>
<evidence type="ECO:0000256" key="2">
    <source>
        <dbReference type="ARBA" id="ARBA00022598"/>
    </source>
</evidence>
<proteinExistence type="predicted"/>
<dbReference type="InterPro" id="IPR048429">
    <property type="entry name" value="MCC_alpha_BT"/>
</dbReference>
<dbReference type="InterPro" id="IPR005482">
    <property type="entry name" value="Biotin_COase_C"/>
</dbReference>
<evidence type="ECO:0000256" key="4">
    <source>
        <dbReference type="ARBA" id="ARBA00022840"/>
    </source>
</evidence>
<dbReference type="InterPro" id="IPR050856">
    <property type="entry name" value="Biotin_carboxylase_complex"/>
</dbReference>
<evidence type="ECO:0000313" key="10">
    <source>
        <dbReference type="EMBL" id="OLF06725.1"/>
    </source>
</evidence>
<dbReference type="FunFam" id="3.30.1490.20:FF:000003">
    <property type="entry name" value="acetyl-CoA carboxylase isoform X1"/>
    <property type="match status" value="1"/>
</dbReference>
<dbReference type="PROSITE" id="PS00866">
    <property type="entry name" value="CPSASE_1"/>
    <property type="match status" value="1"/>
</dbReference>
<dbReference type="Pfam" id="PF00289">
    <property type="entry name" value="Biotin_carb_N"/>
    <property type="match status" value="1"/>
</dbReference>
<keyword evidence="3 6" id="KW-0547">Nucleotide-binding</keyword>
<evidence type="ECO:0000256" key="1">
    <source>
        <dbReference type="ARBA" id="ARBA00001953"/>
    </source>
</evidence>
<feature type="domain" description="ATP-grasp" evidence="8">
    <location>
        <begin position="120"/>
        <end position="313"/>
    </location>
</feature>
<evidence type="ECO:0000313" key="11">
    <source>
        <dbReference type="Proteomes" id="UP000185696"/>
    </source>
</evidence>
<dbReference type="InterPro" id="IPR001882">
    <property type="entry name" value="Biotin_BS"/>
</dbReference>
<organism evidence="10 11">
    <name type="scientific">Actinophytocola xinjiangensis</name>
    <dbReference type="NCBI Taxonomy" id="485602"/>
    <lineage>
        <taxon>Bacteria</taxon>
        <taxon>Bacillati</taxon>
        <taxon>Actinomycetota</taxon>
        <taxon>Actinomycetes</taxon>
        <taxon>Pseudonocardiales</taxon>
        <taxon>Pseudonocardiaceae</taxon>
    </lineage>
</organism>
<comment type="cofactor">
    <cofactor evidence="1">
        <name>biotin</name>
        <dbReference type="ChEBI" id="CHEBI:57586"/>
    </cofactor>
</comment>
<evidence type="ECO:0000256" key="6">
    <source>
        <dbReference type="PROSITE-ProRule" id="PRU00409"/>
    </source>
</evidence>
<dbReference type="RefSeq" id="WP_075136604.1">
    <property type="nucleotide sequence ID" value="NZ_MSIF01000020.1"/>
</dbReference>
<dbReference type="Gene3D" id="2.40.50.100">
    <property type="match status" value="1"/>
</dbReference>
<dbReference type="FunFam" id="2.40.50.100:FF:000003">
    <property type="entry name" value="Acetyl-CoA carboxylase biotin carboxyl carrier protein"/>
    <property type="match status" value="1"/>
</dbReference>
<dbReference type="PANTHER" id="PTHR18866:SF126">
    <property type="entry name" value="BIOTIN CARBOXYLASE"/>
    <property type="match status" value="1"/>
</dbReference>
<keyword evidence="5" id="KW-0092">Biotin</keyword>
<dbReference type="InterPro" id="IPR011764">
    <property type="entry name" value="Biotin_carboxylation_dom"/>
</dbReference>
<dbReference type="GO" id="GO:0046872">
    <property type="term" value="F:metal ion binding"/>
    <property type="evidence" value="ECO:0007669"/>
    <property type="project" value="InterPro"/>
</dbReference>
<dbReference type="InterPro" id="IPR016185">
    <property type="entry name" value="PreATP-grasp_dom_sf"/>
</dbReference>
<dbReference type="SUPFAM" id="SSF51246">
    <property type="entry name" value="Rudiment single hybrid motif"/>
    <property type="match status" value="1"/>
</dbReference>
<reference evidence="10 11" key="1">
    <citation type="submission" date="2016-12" db="EMBL/GenBank/DDBJ databases">
        <title>The draft genome sequence of Actinophytocola xinjiangensis.</title>
        <authorList>
            <person name="Wang W."/>
            <person name="Yuan L."/>
        </authorList>
    </citation>
    <scope>NUCLEOTIDE SEQUENCE [LARGE SCALE GENOMIC DNA]</scope>
    <source>
        <strain evidence="10 11">CGMCC 4.4663</strain>
    </source>
</reference>
<dbReference type="Pfam" id="PF21139">
    <property type="entry name" value="BT_MCC_alpha"/>
    <property type="match status" value="1"/>
</dbReference>
<protein>
    <recommendedName>
        <fullName evidence="12">Propionyl-CoA carboxylase alpha chain</fullName>
    </recommendedName>
</protein>
<dbReference type="GO" id="GO:0005524">
    <property type="term" value="F:ATP binding"/>
    <property type="evidence" value="ECO:0007669"/>
    <property type="project" value="UniProtKB-UniRule"/>
</dbReference>
<dbReference type="Gene3D" id="3.30.470.20">
    <property type="entry name" value="ATP-grasp fold, B domain"/>
    <property type="match status" value="1"/>
</dbReference>
<dbReference type="Pfam" id="PF00364">
    <property type="entry name" value="Biotin_lipoyl"/>
    <property type="match status" value="1"/>
</dbReference>
<dbReference type="SMART" id="SM00878">
    <property type="entry name" value="Biotin_carb_C"/>
    <property type="match status" value="1"/>
</dbReference>
<evidence type="ECO:0000259" key="7">
    <source>
        <dbReference type="PROSITE" id="PS50968"/>
    </source>
</evidence>